<dbReference type="EMBL" id="JAEDAL010000002">
    <property type="protein sequence ID" value="MBH9552512.1"/>
    <property type="molecule type" value="Genomic_DNA"/>
</dbReference>
<name>A0A931NCY2_9BURK</name>
<dbReference type="Proteomes" id="UP000620139">
    <property type="component" value="Unassembled WGS sequence"/>
</dbReference>
<keyword evidence="3" id="KW-1185">Reference proteome</keyword>
<dbReference type="SUPFAM" id="SSF56281">
    <property type="entry name" value="Metallo-hydrolase/oxidoreductase"/>
    <property type="match status" value="1"/>
</dbReference>
<proteinExistence type="predicted"/>
<accession>A0A931NCY2</accession>
<dbReference type="PANTHER" id="PTHR42951">
    <property type="entry name" value="METALLO-BETA-LACTAMASE DOMAIN-CONTAINING"/>
    <property type="match status" value="1"/>
</dbReference>
<dbReference type="SMART" id="SM00849">
    <property type="entry name" value="Lactamase_B"/>
    <property type="match status" value="1"/>
</dbReference>
<feature type="domain" description="Metallo-beta-lactamase" evidence="1">
    <location>
        <begin position="30"/>
        <end position="235"/>
    </location>
</feature>
<dbReference type="InterPro" id="IPR001279">
    <property type="entry name" value="Metallo-B-lactamas"/>
</dbReference>
<comment type="caution">
    <text evidence="2">The sequence shown here is derived from an EMBL/GenBank/DDBJ whole genome shotgun (WGS) entry which is preliminary data.</text>
</comment>
<reference evidence="2" key="1">
    <citation type="submission" date="2020-12" db="EMBL/GenBank/DDBJ databases">
        <title>The genome sequence of Inhella sp. 4Y17.</title>
        <authorList>
            <person name="Liu Y."/>
        </authorList>
    </citation>
    <scope>NUCLEOTIDE SEQUENCE</scope>
    <source>
        <strain evidence="2">4Y10</strain>
    </source>
</reference>
<dbReference type="RefSeq" id="WP_198100116.1">
    <property type="nucleotide sequence ID" value="NZ_JAEDAL010000002.1"/>
</dbReference>
<evidence type="ECO:0000313" key="2">
    <source>
        <dbReference type="EMBL" id="MBH9552512.1"/>
    </source>
</evidence>
<dbReference type="CDD" id="cd07726">
    <property type="entry name" value="ST1585-like_MBL-fold"/>
    <property type="match status" value="1"/>
</dbReference>
<sequence>MTSASILPDHTQFVGHGIYAIDTGFYRPRYDAAYLVIEAGRAAFIDCGPRAAIPRLLEALEALGVARNAVDWVIPTHVHLDHAGGMGQLMAALPCATLLVHPRGLRHLVDPTQLWAGALAVYGEAEMRRTYGELQPVAPDRCQASQDEQIIELAGRPLVLIDTPGHARHHHCIWDARSRGWFTGDTFGMSFREFDVDGKPWSLPSTTPVQFEPEAMKAAIRRMLERNPAWIFPTHYGPVAEPQRLATLLTGLIDDMVALTRGPARTHTDSERRSALLALYIQSLRSHGCQHSDRELADLLAGDVALNAQGLAIWAEREATR</sequence>
<dbReference type="Gene3D" id="3.60.15.10">
    <property type="entry name" value="Ribonuclease Z/Hydroxyacylglutathione hydrolase-like"/>
    <property type="match status" value="1"/>
</dbReference>
<evidence type="ECO:0000313" key="3">
    <source>
        <dbReference type="Proteomes" id="UP000620139"/>
    </source>
</evidence>
<dbReference type="PANTHER" id="PTHR42951:SF22">
    <property type="entry name" value="METALLO BETA-LACTAMASE SUPERFAMILY LIPOPROTEIN"/>
    <property type="match status" value="1"/>
</dbReference>
<dbReference type="InterPro" id="IPR050855">
    <property type="entry name" value="NDM-1-like"/>
</dbReference>
<protein>
    <submittedName>
        <fullName evidence="2">MBL fold metallo-hydrolase</fullName>
    </submittedName>
</protein>
<gene>
    <name evidence="2" type="ORF">I7X43_06555</name>
</gene>
<evidence type="ECO:0000259" key="1">
    <source>
        <dbReference type="SMART" id="SM00849"/>
    </source>
</evidence>
<dbReference type="Pfam" id="PF00753">
    <property type="entry name" value="Lactamase_B"/>
    <property type="match status" value="1"/>
</dbReference>
<organism evidence="2 3">
    <name type="scientific">Inhella gelatinilytica</name>
    <dbReference type="NCBI Taxonomy" id="2795030"/>
    <lineage>
        <taxon>Bacteria</taxon>
        <taxon>Pseudomonadati</taxon>
        <taxon>Pseudomonadota</taxon>
        <taxon>Betaproteobacteria</taxon>
        <taxon>Burkholderiales</taxon>
        <taxon>Sphaerotilaceae</taxon>
        <taxon>Inhella</taxon>
    </lineage>
</organism>
<dbReference type="AlphaFoldDB" id="A0A931NCY2"/>
<dbReference type="InterPro" id="IPR036866">
    <property type="entry name" value="RibonucZ/Hydroxyglut_hydro"/>
</dbReference>
<dbReference type="InterPro" id="IPR037482">
    <property type="entry name" value="ST1585_MBL-fold"/>
</dbReference>